<dbReference type="GO" id="GO:0004519">
    <property type="term" value="F:endonuclease activity"/>
    <property type="evidence" value="ECO:0007669"/>
    <property type="project" value="InterPro"/>
</dbReference>
<dbReference type="GO" id="GO:0005886">
    <property type="term" value="C:plasma membrane"/>
    <property type="evidence" value="ECO:0007669"/>
    <property type="project" value="UniProtKB-SubCell"/>
</dbReference>
<keyword evidence="14 17" id="KW-0472">Membrane</keyword>
<feature type="domain" description="Lon proteolytic" evidence="20">
    <location>
        <begin position="914"/>
        <end position="1093"/>
    </location>
</feature>
<dbReference type="PROSITE" id="PS50819">
    <property type="entry name" value="INTEIN_ENDONUCLEASE"/>
    <property type="match status" value="1"/>
</dbReference>
<evidence type="ECO:0000256" key="3">
    <source>
        <dbReference type="ARBA" id="ARBA00022016"/>
    </source>
</evidence>
<dbReference type="InterPro" id="IPR046843">
    <property type="entry name" value="LonB_AAA-LID"/>
</dbReference>
<dbReference type="InterPro" id="IPR030934">
    <property type="entry name" value="Intein_C"/>
</dbReference>
<dbReference type="SMART" id="SM00306">
    <property type="entry name" value="HintN"/>
    <property type="match status" value="1"/>
</dbReference>
<dbReference type="eggNOG" id="arCOG02160">
    <property type="taxonomic scope" value="Archaea"/>
</dbReference>
<comment type="subunit">
    <text evidence="15">Homohexamer. Organized in a ring with a central cavity.</text>
</comment>
<accession>C6A0L2</accession>
<evidence type="ECO:0000256" key="7">
    <source>
        <dbReference type="ARBA" id="ARBA00022741"/>
    </source>
</evidence>
<dbReference type="NCBIfam" id="TIGR01445">
    <property type="entry name" value="intein_Nterm"/>
    <property type="match status" value="1"/>
</dbReference>
<dbReference type="GO" id="GO:0004252">
    <property type="term" value="F:serine-type endopeptidase activity"/>
    <property type="evidence" value="ECO:0007669"/>
    <property type="project" value="UniProtKB-UniRule"/>
</dbReference>
<keyword evidence="9" id="KW-0068">Autocatalytic cleavage</keyword>
<dbReference type="InterPro" id="IPR003586">
    <property type="entry name" value="Hint_dom_C"/>
</dbReference>
<protein>
    <recommendedName>
        <fullName evidence="3">Archaeal Lon protease</fullName>
    </recommendedName>
</protein>
<dbReference type="Pfam" id="PF05362">
    <property type="entry name" value="Lon_C"/>
    <property type="match status" value="1"/>
</dbReference>
<comment type="subcellular location">
    <subcellularLocation>
        <location evidence="1">Cell membrane</location>
        <topology evidence="1">Multi-pass membrane protein</topology>
    </subcellularLocation>
</comment>
<evidence type="ECO:0000256" key="5">
    <source>
        <dbReference type="ARBA" id="ARBA00022670"/>
    </source>
</evidence>
<dbReference type="SUPFAM" id="SSF55608">
    <property type="entry name" value="Homing endonucleases"/>
    <property type="match status" value="1"/>
</dbReference>
<dbReference type="Pfam" id="PF20436">
    <property type="entry name" value="LonB_AAA-LID"/>
    <property type="match status" value="1"/>
</dbReference>
<dbReference type="HOGENOM" id="CLU_281280_0_0_2"/>
<evidence type="ECO:0000259" key="19">
    <source>
        <dbReference type="PROSITE" id="PS50819"/>
    </source>
</evidence>
<evidence type="ECO:0000256" key="6">
    <source>
        <dbReference type="ARBA" id="ARBA00022692"/>
    </source>
</evidence>
<dbReference type="Gene3D" id="2.170.16.10">
    <property type="entry name" value="Hedgehog/Intein (Hint) domain"/>
    <property type="match status" value="1"/>
</dbReference>
<dbReference type="InterPro" id="IPR014721">
    <property type="entry name" value="Ribsml_uS5_D2-typ_fold_subgr"/>
</dbReference>
<dbReference type="GO" id="GO:0030163">
    <property type="term" value="P:protein catabolic process"/>
    <property type="evidence" value="ECO:0007669"/>
    <property type="project" value="InterPro"/>
</dbReference>
<dbReference type="InterPro" id="IPR036844">
    <property type="entry name" value="Hint_dom_sf"/>
</dbReference>
<keyword evidence="7" id="KW-0547">Nucleotide-binding</keyword>
<dbReference type="InterPro" id="IPR000523">
    <property type="entry name" value="Mg_chelatse_chII-like_cat_dom"/>
</dbReference>
<evidence type="ECO:0000259" key="18">
    <source>
        <dbReference type="PROSITE" id="PS50045"/>
    </source>
</evidence>
<dbReference type="InterPro" id="IPR027434">
    <property type="entry name" value="Homing_endonucl"/>
</dbReference>
<dbReference type="eggNOG" id="arCOG03158">
    <property type="taxonomic scope" value="Archaea"/>
</dbReference>
<dbReference type="AlphaFoldDB" id="C6A0L2"/>
<dbReference type="InterPro" id="IPR008269">
    <property type="entry name" value="Lon_proteolytic"/>
</dbReference>
<evidence type="ECO:0000313" key="21">
    <source>
        <dbReference type="EMBL" id="ACS89157.1"/>
    </source>
</evidence>
<feature type="transmembrane region" description="Helical" evidence="17">
    <location>
        <begin position="134"/>
        <end position="152"/>
    </location>
</feature>
<dbReference type="GO" id="GO:0004176">
    <property type="term" value="F:ATP-dependent peptidase activity"/>
    <property type="evidence" value="ECO:0007669"/>
    <property type="project" value="UniProtKB-UniRule"/>
</dbReference>
<dbReference type="SUPFAM" id="SSF51294">
    <property type="entry name" value="Hedgehog/intein (Hint) domain"/>
    <property type="match status" value="1"/>
</dbReference>
<dbReference type="PROSITE" id="PS50817">
    <property type="entry name" value="INTEIN_N_TER"/>
    <property type="match status" value="1"/>
</dbReference>
<dbReference type="Gene3D" id="3.30.230.10">
    <property type="match status" value="1"/>
</dbReference>
<proteinExistence type="inferred from homology"/>
<dbReference type="InterPro" id="IPR006141">
    <property type="entry name" value="Intein_N"/>
</dbReference>
<dbReference type="InterPro" id="IPR027417">
    <property type="entry name" value="P-loop_NTPase"/>
</dbReference>
<feature type="domain" description="Sigma-54 factor interaction" evidence="18">
    <location>
        <begin position="674"/>
        <end position="799"/>
    </location>
</feature>
<dbReference type="PANTHER" id="PTHR10046">
    <property type="entry name" value="ATP DEPENDENT LON PROTEASE FAMILY MEMBER"/>
    <property type="match status" value="1"/>
</dbReference>
<dbReference type="MEROPS" id="S16.A11"/>
<dbReference type="PROSITE" id="PS51786">
    <property type="entry name" value="LON_PROTEOLYTIC"/>
    <property type="match status" value="1"/>
</dbReference>
<dbReference type="Gene3D" id="1.10.8.60">
    <property type="match status" value="1"/>
</dbReference>
<evidence type="ECO:0000256" key="10">
    <source>
        <dbReference type="ARBA" id="ARBA00022825"/>
    </source>
</evidence>
<evidence type="ECO:0000313" key="22">
    <source>
        <dbReference type="Proteomes" id="UP000009079"/>
    </source>
</evidence>
<evidence type="ECO:0000256" key="15">
    <source>
        <dbReference type="ARBA" id="ARBA00026070"/>
    </source>
</evidence>
<gene>
    <name evidence="21" type="ordered locus">TSIB_0089</name>
</gene>
<organism evidence="21 22">
    <name type="scientific">Thermococcus sibiricus (strain DSM 12597 / MM 739)</name>
    <dbReference type="NCBI Taxonomy" id="604354"/>
    <lineage>
        <taxon>Archaea</taxon>
        <taxon>Methanobacteriati</taxon>
        <taxon>Methanobacteriota</taxon>
        <taxon>Thermococci</taxon>
        <taxon>Thermococcales</taxon>
        <taxon>Thermococcaceae</taxon>
        <taxon>Thermococcus</taxon>
    </lineage>
</organism>
<dbReference type="PRINTS" id="PR00830">
    <property type="entry name" value="ENDOLAPTASE"/>
</dbReference>
<comment type="similarity">
    <text evidence="2">Belongs to the peptidase S16 family. Archaeal LonB subfamily.</text>
</comment>
<keyword evidence="11" id="KW-0067">ATP-binding</keyword>
<evidence type="ECO:0000256" key="12">
    <source>
        <dbReference type="ARBA" id="ARBA00022989"/>
    </source>
</evidence>
<evidence type="ECO:0000256" key="11">
    <source>
        <dbReference type="ARBA" id="ARBA00022840"/>
    </source>
</evidence>
<evidence type="ECO:0000256" key="1">
    <source>
        <dbReference type="ARBA" id="ARBA00004651"/>
    </source>
</evidence>
<dbReference type="InterPro" id="IPR004042">
    <property type="entry name" value="Intein_endonuc_central"/>
</dbReference>
<dbReference type="Pfam" id="PF00158">
    <property type="entry name" value="Sigma54_activat"/>
    <property type="match status" value="1"/>
</dbReference>
<name>C6A0L2_THESM</name>
<dbReference type="Gene3D" id="3.40.50.300">
    <property type="entry name" value="P-loop containing nucleotide triphosphate hydrolases"/>
    <property type="match status" value="2"/>
</dbReference>
<sequence length="1112" mass="125488">MREVRILSEDVNKIKKERSYGEELDLGVDFKSTEEINVPEKLIDQVIGQEHAVEVIKTAAKQKRHVLLIGEPGTGKSMLGQAMAELLPTEDLEDILVFPNPEDENMPKIKSVPACQGKQIIERYRQKAKEQENIKSYILLFVLFVVMLAVLMDRSAQTLLFGVFVLIVSLMALSNMRLRGQALVPKLLIDNCGRRKAPFVDATGAHAGALLGDVRHDPFQCFSGKESIIIEKDGERRVVTLKEFVDSALKEPSGEGVDGEINVIYKDFRNDKVKILTKDGFVKLLYANRREGKQNLRRIVNLEKDYWLTVTPEHKVYTAEGLKEMDELTKDDEIIRVPVIILDRFDVARTYNEEKKLKDYFRWKDYYEKTGNGYKRVAKELGIKESTLRWWTQGAKPKSLKMAEELEKLGLLPLKNEDERLEEIAKVMGILFSDGNIDKNLNTLSFVSSEREAIEKFVRILGNLFGEFEYEIKENREAMGESILFRTWDRRVIRFFVALGAPVGNKTMVKLELPWWIKLKPSLFLAFIDGLYSGDGSVPRFAHYRDGIKFNGTLEIAQLTDELEKKLPFFEEIAWHLGLFGIEAKVRVDKADGKYKVRLIFSQSIDNVLNFLEFIQISLSPSKRERFLGEVEKYINAVPDSSLAEKLKEFKERFERIKKEERRNFIESSEEVEVTYNVTTETGNLLANGLFVKNSGGLGTPAHERVEPGMIHRANKGVLFIDEVATLNIKMQQNLLTAMQEKKMPITGQSELSSGAMVRTEPVPCDFVLVAAGNLDTVDKMHPALRSRIRGYGYEVYMRTTMPDTIENRRKLVRFVAQEVAKDGKIPHFTKDAVEEIVREAQKRAGRKGHLTLRLRDLGGIIRAAGDISIREGAKYVTREHVFKALQLAKPLEKQLADWYIERKKEYQVIKTEGGEIGRVNGLAVISEQSGIVLPIEGMVAPAASKEEGKIIVTGKLGEIAKEAIQNVSAIIKRYKGEDISRYDIHVQFLQTYEGVEGDSASISVATAVISALEGIPVKQNVAMTGSLSVRGEVLPVGGVTPKIEAAIEAGIKQVIIPKANEQDVFLSADKAEKIEINPVETIDQVLQIALEDSEKKEELIRRVKGALPLHA</sequence>
<evidence type="ECO:0000256" key="8">
    <source>
        <dbReference type="ARBA" id="ARBA00022801"/>
    </source>
</evidence>
<keyword evidence="6 17" id="KW-0812">Transmembrane</keyword>
<evidence type="ECO:0000256" key="14">
    <source>
        <dbReference type="ARBA" id="ARBA00023136"/>
    </source>
</evidence>
<keyword evidence="10 16" id="KW-0720">Serine protease</keyword>
<evidence type="ECO:0000256" key="4">
    <source>
        <dbReference type="ARBA" id="ARBA00022475"/>
    </source>
</evidence>
<dbReference type="GO" id="GO:0016539">
    <property type="term" value="P:intein-mediated protein splicing"/>
    <property type="evidence" value="ECO:0007669"/>
    <property type="project" value="InterPro"/>
</dbReference>
<dbReference type="STRING" id="604354.TSIB_0089"/>
<keyword evidence="8 16" id="KW-0378">Hydrolase</keyword>
<dbReference type="PROSITE" id="PS50818">
    <property type="entry name" value="INTEIN_C_TER"/>
    <property type="match status" value="1"/>
</dbReference>
<dbReference type="Gene3D" id="3.10.28.10">
    <property type="entry name" value="Homing endonucleases"/>
    <property type="match status" value="1"/>
</dbReference>
<evidence type="ECO:0000256" key="17">
    <source>
        <dbReference type="SAM" id="Phobius"/>
    </source>
</evidence>
<dbReference type="InterPro" id="IPR002078">
    <property type="entry name" value="Sigma_54_int"/>
</dbReference>
<dbReference type="InterPro" id="IPR027065">
    <property type="entry name" value="Lon_Prtase"/>
</dbReference>
<keyword evidence="5 16" id="KW-0645">Protease</keyword>
<dbReference type="SMART" id="SM00305">
    <property type="entry name" value="HintC"/>
    <property type="match status" value="1"/>
</dbReference>
<evidence type="ECO:0000259" key="20">
    <source>
        <dbReference type="PROSITE" id="PS51786"/>
    </source>
</evidence>
<dbReference type="EMBL" id="CP001463">
    <property type="protein sequence ID" value="ACS89157.1"/>
    <property type="molecule type" value="Genomic_DNA"/>
</dbReference>
<dbReference type="InterPro" id="IPR004663">
    <property type="entry name" value="Lon_arc"/>
</dbReference>
<evidence type="ECO:0000256" key="2">
    <source>
        <dbReference type="ARBA" id="ARBA00009579"/>
    </source>
</evidence>
<dbReference type="SUPFAM" id="SSF54211">
    <property type="entry name" value="Ribosomal protein S5 domain 2-like"/>
    <property type="match status" value="1"/>
</dbReference>
<dbReference type="GO" id="GO:0005524">
    <property type="term" value="F:ATP binding"/>
    <property type="evidence" value="ECO:0007669"/>
    <property type="project" value="UniProtKB-KW"/>
</dbReference>
<evidence type="ECO:0000256" key="9">
    <source>
        <dbReference type="ARBA" id="ARBA00022813"/>
    </source>
</evidence>
<dbReference type="NCBIfam" id="TIGR00764">
    <property type="entry name" value="lon_rel"/>
    <property type="match status" value="1"/>
</dbReference>
<keyword evidence="13" id="KW-0651">Protein splicing</keyword>
<keyword evidence="12 17" id="KW-1133">Transmembrane helix</keyword>
<dbReference type="KEGG" id="tsi:TSIB_0089"/>
<dbReference type="CDD" id="cd00081">
    <property type="entry name" value="Hint"/>
    <property type="match status" value="1"/>
</dbReference>
<dbReference type="InterPro" id="IPR003587">
    <property type="entry name" value="Hint_dom_N"/>
</dbReference>
<keyword evidence="4" id="KW-1003">Cell membrane</keyword>
<feature type="active site" evidence="16">
    <location>
        <position position="1043"/>
    </location>
</feature>
<dbReference type="SUPFAM" id="SSF52540">
    <property type="entry name" value="P-loop containing nucleoside triphosphate hydrolases"/>
    <property type="match status" value="1"/>
</dbReference>
<reference evidence="21 22" key="1">
    <citation type="journal article" date="2009" name="Appl. Environ. Microbiol.">
        <title>Metabolic versatility and indigenous origin of the archaeon Thermococcus sibiricus, isolated from a siberian oil reservoir, as revealed by genome analysis.</title>
        <authorList>
            <person name="Mardanov A.V."/>
            <person name="Ravin N.V."/>
            <person name="Svetlitchnyi V.A."/>
            <person name="Beletsky A.V."/>
            <person name="Miroshnichenko M.L."/>
            <person name="Bonch-Osmolovskaya E.A."/>
            <person name="Skryabin K.G."/>
        </authorList>
    </citation>
    <scope>NUCLEOTIDE SEQUENCE [LARGE SCALE GENOMIC DNA]</scope>
    <source>
        <strain evidence="22">DSM 12597 / MM 739</strain>
    </source>
</reference>
<dbReference type="GO" id="GO:0006355">
    <property type="term" value="P:regulation of DNA-templated transcription"/>
    <property type="evidence" value="ECO:0007669"/>
    <property type="project" value="InterPro"/>
</dbReference>
<dbReference type="Proteomes" id="UP000009079">
    <property type="component" value="Chromosome"/>
</dbReference>
<dbReference type="Pfam" id="PF01078">
    <property type="entry name" value="Mg_chelatase"/>
    <property type="match status" value="1"/>
</dbReference>
<feature type="active site" evidence="16">
    <location>
        <position position="1000"/>
    </location>
</feature>
<dbReference type="PROSITE" id="PS50045">
    <property type="entry name" value="SIGMA54_INTERACT_4"/>
    <property type="match status" value="1"/>
</dbReference>
<evidence type="ECO:0000256" key="13">
    <source>
        <dbReference type="ARBA" id="ARBA00023000"/>
    </source>
</evidence>
<evidence type="ECO:0000256" key="16">
    <source>
        <dbReference type="PROSITE-ProRule" id="PRU01122"/>
    </source>
</evidence>
<keyword evidence="22" id="KW-1185">Reference proteome</keyword>
<feature type="domain" description="DOD-type homing endonuclease" evidence="19">
    <location>
        <begin position="427"/>
        <end position="582"/>
    </location>
</feature>
<dbReference type="InterPro" id="IPR020568">
    <property type="entry name" value="Ribosomal_Su5_D2-typ_SF"/>
</dbReference>